<dbReference type="EMBL" id="JAGINU010000001">
    <property type="protein sequence ID" value="MBP2367139.1"/>
    <property type="molecule type" value="Genomic_DNA"/>
</dbReference>
<proteinExistence type="predicted"/>
<accession>A0ABS4VT75</accession>
<feature type="region of interest" description="Disordered" evidence="1">
    <location>
        <begin position="1"/>
        <end position="54"/>
    </location>
</feature>
<evidence type="ECO:0000313" key="2">
    <source>
        <dbReference type="EMBL" id="MBP2367139.1"/>
    </source>
</evidence>
<feature type="compositionally biased region" description="Basic and acidic residues" evidence="1">
    <location>
        <begin position="1"/>
        <end position="19"/>
    </location>
</feature>
<keyword evidence="3" id="KW-1185">Reference proteome</keyword>
<dbReference type="Proteomes" id="UP001519295">
    <property type="component" value="Unassembled WGS sequence"/>
</dbReference>
<evidence type="ECO:0000313" key="3">
    <source>
        <dbReference type="Proteomes" id="UP001519295"/>
    </source>
</evidence>
<organism evidence="2 3">
    <name type="scientific">Pseudonocardia parietis</name>
    <dbReference type="NCBI Taxonomy" id="570936"/>
    <lineage>
        <taxon>Bacteria</taxon>
        <taxon>Bacillati</taxon>
        <taxon>Actinomycetota</taxon>
        <taxon>Actinomycetes</taxon>
        <taxon>Pseudonocardiales</taxon>
        <taxon>Pseudonocardiaceae</taxon>
        <taxon>Pseudonocardia</taxon>
    </lineage>
</organism>
<protein>
    <submittedName>
        <fullName evidence="2">Uncharacterized protein</fullName>
    </submittedName>
</protein>
<comment type="caution">
    <text evidence="2">The sequence shown here is derived from an EMBL/GenBank/DDBJ whole genome shotgun (WGS) entry which is preliminary data.</text>
</comment>
<name>A0ABS4VT75_9PSEU</name>
<feature type="compositionally biased region" description="Basic and acidic residues" evidence="1">
    <location>
        <begin position="40"/>
        <end position="54"/>
    </location>
</feature>
<reference evidence="2 3" key="1">
    <citation type="submission" date="2021-03" db="EMBL/GenBank/DDBJ databases">
        <title>Sequencing the genomes of 1000 actinobacteria strains.</title>
        <authorList>
            <person name="Klenk H.-P."/>
        </authorList>
    </citation>
    <scope>NUCLEOTIDE SEQUENCE [LARGE SCALE GENOMIC DNA]</scope>
    <source>
        <strain evidence="2 3">DSM 45256</strain>
    </source>
</reference>
<evidence type="ECO:0000256" key="1">
    <source>
        <dbReference type="SAM" id="MobiDB-lite"/>
    </source>
</evidence>
<dbReference type="RefSeq" id="WP_210027259.1">
    <property type="nucleotide sequence ID" value="NZ_JAGINU010000001.1"/>
</dbReference>
<sequence>MRLGRKISEGYAVDHEADRLTAAQDRPVPTPEPEVVDWSPVEHEVPARSGSRED</sequence>
<gene>
    <name evidence="2" type="ORF">JOF36_002835</name>
</gene>